<feature type="repeat" description="ANK" evidence="3">
    <location>
        <begin position="191"/>
        <end position="219"/>
    </location>
</feature>
<dbReference type="Gene3D" id="1.25.40.20">
    <property type="entry name" value="Ankyrin repeat-containing domain"/>
    <property type="match status" value="1"/>
</dbReference>
<dbReference type="SMART" id="SM00248">
    <property type="entry name" value="ANK"/>
    <property type="match status" value="4"/>
</dbReference>
<keyword evidence="5" id="KW-1185">Reference proteome</keyword>
<dbReference type="EMBL" id="CADCXV010000708">
    <property type="protein sequence ID" value="CAB0033386.1"/>
    <property type="molecule type" value="Genomic_DNA"/>
</dbReference>
<name>A0A6H5IDD3_9HYME</name>
<reference evidence="4 5" key="1">
    <citation type="submission" date="2020-02" db="EMBL/GenBank/DDBJ databases">
        <authorList>
            <person name="Ferguson B K."/>
        </authorList>
    </citation>
    <scope>NUCLEOTIDE SEQUENCE [LARGE SCALE GENOMIC DNA]</scope>
</reference>
<evidence type="ECO:0000256" key="1">
    <source>
        <dbReference type="ARBA" id="ARBA00022737"/>
    </source>
</evidence>
<sequence length="480" mass="56595">MYWEEYESDEHPYQDRLAILRRIRERVNWDSVEERRDLLDRFDPVISDWKGRLPDLRGILRKEEIDWLLSESTRHSYDEKHDRGKRFIGFVARSGYEDEPEVDEDGKPISRLATALHRLPRIHEPGAQIVLDLFRVYSRYDVNYTDSETGLTHFHVACKFDQENVVSGFLERGQHPDCLPSTSCSVVVDPPLHLALRRKHARVSELLLRGGADPNLSNEDGWTPLHVICNRDDDDELAKLFFELNDDIHRTVQVDALDNKGRTPLQWAATSLLPDLVDVLLDRGADLANFVFPTENHFHERFEDWRYHDWNYFQLRVASGLLACAERFERRGYELSRSDVLTIMKLCNVHGVFRRPVYFQEFWYNDESLSTLKEIKMRDNDPSPSLYDLIRLRGKEQEKLLAYMDYFKFARAEIRLDSHVSSCNLHLCEIMMRGFCRRWALDSFVQLTRYRLPILCCDMIVDRLMNQDLCNIYLATTQVV</sequence>
<dbReference type="SUPFAM" id="SSF48403">
    <property type="entry name" value="Ankyrin repeat"/>
    <property type="match status" value="1"/>
</dbReference>
<dbReference type="InterPro" id="IPR002110">
    <property type="entry name" value="Ankyrin_rpt"/>
</dbReference>
<dbReference type="Proteomes" id="UP000479190">
    <property type="component" value="Unassembled WGS sequence"/>
</dbReference>
<dbReference type="PROSITE" id="PS50297">
    <property type="entry name" value="ANK_REP_REGION"/>
    <property type="match status" value="2"/>
</dbReference>
<accession>A0A6H5IDD3</accession>
<feature type="repeat" description="ANK" evidence="3">
    <location>
        <begin position="260"/>
        <end position="287"/>
    </location>
</feature>
<dbReference type="PANTHER" id="PTHR24198">
    <property type="entry name" value="ANKYRIN REPEAT AND PROTEIN KINASE DOMAIN-CONTAINING PROTEIN"/>
    <property type="match status" value="1"/>
</dbReference>
<evidence type="ECO:0000256" key="2">
    <source>
        <dbReference type="ARBA" id="ARBA00023043"/>
    </source>
</evidence>
<keyword evidence="2 3" id="KW-0040">ANK repeat</keyword>
<evidence type="ECO:0000256" key="3">
    <source>
        <dbReference type="PROSITE-ProRule" id="PRU00023"/>
    </source>
</evidence>
<evidence type="ECO:0000313" key="5">
    <source>
        <dbReference type="Proteomes" id="UP000479190"/>
    </source>
</evidence>
<dbReference type="PROSITE" id="PS50088">
    <property type="entry name" value="ANK_REPEAT"/>
    <property type="match status" value="2"/>
</dbReference>
<dbReference type="PANTHER" id="PTHR24198:SF165">
    <property type="entry name" value="ANKYRIN REPEAT-CONTAINING PROTEIN-RELATED"/>
    <property type="match status" value="1"/>
</dbReference>
<gene>
    <name evidence="4" type="ORF">TBRA_LOCUS5298</name>
</gene>
<protein>
    <submittedName>
        <fullName evidence="4">Uncharacterized protein</fullName>
    </submittedName>
</protein>
<dbReference type="AlphaFoldDB" id="A0A6H5IDD3"/>
<keyword evidence="1" id="KW-0677">Repeat</keyword>
<proteinExistence type="predicted"/>
<dbReference type="OrthoDB" id="496981at2759"/>
<dbReference type="Pfam" id="PF12796">
    <property type="entry name" value="Ank_2"/>
    <property type="match status" value="1"/>
</dbReference>
<evidence type="ECO:0000313" key="4">
    <source>
        <dbReference type="EMBL" id="CAB0033386.1"/>
    </source>
</evidence>
<organism evidence="4 5">
    <name type="scientific">Trichogramma brassicae</name>
    <dbReference type="NCBI Taxonomy" id="86971"/>
    <lineage>
        <taxon>Eukaryota</taxon>
        <taxon>Metazoa</taxon>
        <taxon>Ecdysozoa</taxon>
        <taxon>Arthropoda</taxon>
        <taxon>Hexapoda</taxon>
        <taxon>Insecta</taxon>
        <taxon>Pterygota</taxon>
        <taxon>Neoptera</taxon>
        <taxon>Endopterygota</taxon>
        <taxon>Hymenoptera</taxon>
        <taxon>Apocrita</taxon>
        <taxon>Proctotrupomorpha</taxon>
        <taxon>Chalcidoidea</taxon>
        <taxon>Trichogrammatidae</taxon>
        <taxon>Trichogramma</taxon>
    </lineage>
</organism>
<dbReference type="InterPro" id="IPR036770">
    <property type="entry name" value="Ankyrin_rpt-contain_sf"/>
</dbReference>